<proteinExistence type="predicted"/>
<dbReference type="EMBL" id="MN740857">
    <property type="protein sequence ID" value="QHU15417.1"/>
    <property type="molecule type" value="Genomic_DNA"/>
</dbReference>
<reference evidence="1" key="1">
    <citation type="journal article" date="2020" name="Nature">
        <title>Giant virus diversity and host interactions through global metagenomics.</title>
        <authorList>
            <person name="Schulz F."/>
            <person name="Roux S."/>
            <person name="Paez-Espino D."/>
            <person name="Jungbluth S."/>
            <person name="Walsh D.A."/>
            <person name="Denef V.J."/>
            <person name="McMahon K.D."/>
            <person name="Konstantinidis K.T."/>
            <person name="Eloe-Fadrosh E.A."/>
            <person name="Kyrpides N.C."/>
            <person name="Woyke T."/>
        </authorList>
    </citation>
    <scope>NUCLEOTIDE SEQUENCE</scope>
    <source>
        <strain evidence="1">GVMAG-S-1103017-68</strain>
    </source>
</reference>
<evidence type="ECO:0000313" key="1">
    <source>
        <dbReference type="EMBL" id="QHU15417.1"/>
    </source>
</evidence>
<dbReference type="AlphaFoldDB" id="A0A6C0KF70"/>
<name>A0A6C0KF70_9ZZZZ</name>
<sequence length="265" mass="28999">MRIVNIGLVTLVSRQGAQFKHKINDDGAGRVLRFLYPSRNNQWDSHVGKLAALARTQPSSANPVPQVTVRAVVGATYESARRASYYCWGVIPSPCGGEFLDLRPVEREEEPQEAPLASPAGAVAASQCPELPFGLSVAGWVYVVRAQATDLRVFFYVGSTAGNENDPLRRPRKHFGHEGCLLKRLPPSVAISHMAVISMFTVGRPDGSCESNEVLMNRAESETVCSLIQSHGPQCVRGADILQMYGEPLTSDQQDHVKHLFSLPY</sequence>
<protein>
    <recommendedName>
        <fullName evidence="2">GIY-YIG domain-containing protein</fullName>
    </recommendedName>
</protein>
<organism evidence="1">
    <name type="scientific">viral metagenome</name>
    <dbReference type="NCBI Taxonomy" id="1070528"/>
    <lineage>
        <taxon>unclassified sequences</taxon>
        <taxon>metagenomes</taxon>
        <taxon>organismal metagenomes</taxon>
    </lineage>
</organism>
<evidence type="ECO:0008006" key="2">
    <source>
        <dbReference type="Google" id="ProtNLM"/>
    </source>
</evidence>
<accession>A0A6C0KF70</accession>